<dbReference type="SUPFAM" id="SSF47384">
    <property type="entry name" value="Homodimeric domain of signal transducing histidine kinase"/>
    <property type="match status" value="1"/>
</dbReference>
<evidence type="ECO:0000256" key="3">
    <source>
        <dbReference type="ARBA" id="ARBA00012438"/>
    </source>
</evidence>
<feature type="transmembrane region" description="Helical" evidence="12">
    <location>
        <begin position="177"/>
        <end position="197"/>
    </location>
</feature>
<evidence type="ECO:0000256" key="11">
    <source>
        <dbReference type="SAM" id="MobiDB-lite"/>
    </source>
</evidence>
<keyword evidence="10 12" id="KW-0472">Membrane</keyword>
<dbReference type="Proteomes" id="UP001596527">
    <property type="component" value="Unassembled WGS sequence"/>
</dbReference>
<keyword evidence="5" id="KW-0808">Transferase</keyword>
<feature type="domain" description="HAMP" evidence="14">
    <location>
        <begin position="198"/>
        <end position="251"/>
    </location>
</feature>
<dbReference type="PROSITE" id="PS50885">
    <property type="entry name" value="HAMP"/>
    <property type="match status" value="1"/>
</dbReference>
<dbReference type="CDD" id="cd00082">
    <property type="entry name" value="HisKA"/>
    <property type="match status" value="1"/>
</dbReference>
<name>A0ABW2SIR1_9ACTO</name>
<feature type="compositionally biased region" description="Basic and acidic residues" evidence="11">
    <location>
        <begin position="515"/>
        <end position="524"/>
    </location>
</feature>
<comment type="subcellular location">
    <subcellularLocation>
        <location evidence="2">Cell membrane</location>
    </subcellularLocation>
</comment>
<dbReference type="SUPFAM" id="SSF158472">
    <property type="entry name" value="HAMP domain-like"/>
    <property type="match status" value="1"/>
</dbReference>
<evidence type="ECO:0000256" key="7">
    <source>
        <dbReference type="ARBA" id="ARBA00022777"/>
    </source>
</evidence>
<dbReference type="Gene3D" id="6.10.340.10">
    <property type="match status" value="1"/>
</dbReference>
<dbReference type="Pfam" id="PF02518">
    <property type="entry name" value="HATPase_c"/>
    <property type="match status" value="1"/>
</dbReference>
<evidence type="ECO:0000313" key="16">
    <source>
        <dbReference type="Proteomes" id="UP001596527"/>
    </source>
</evidence>
<accession>A0ABW2SIR1</accession>
<keyword evidence="6 12" id="KW-0812">Transmembrane</keyword>
<dbReference type="SUPFAM" id="SSF55874">
    <property type="entry name" value="ATPase domain of HSP90 chaperone/DNA topoisomerase II/histidine kinase"/>
    <property type="match status" value="1"/>
</dbReference>
<dbReference type="PRINTS" id="PR00344">
    <property type="entry name" value="BCTRLSENSOR"/>
</dbReference>
<dbReference type="GO" id="GO:0016301">
    <property type="term" value="F:kinase activity"/>
    <property type="evidence" value="ECO:0007669"/>
    <property type="project" value="UniProtKB-KW"/>
</dbReference>
<dbReference type="InterPro" id="IPR004358">
    <property type="entry name" value="Sig_transdc_His_kin-like_C"/>
</dbReference>
<dbReference type="InterPro" id="IPR036890">
    <property type="entry name" value="HATPase_C_sf"/>
</dbReference>
<dbReference type="EC" id="2.7.13.3" evidence="3"/>
<dbReference type="SMART" id="SM00304">
    <property type="entry name" value="HAMP"/>
    <property type="match status" value="1"/>
</dbReference>
<evidence type="ECO:0000256" key="4">
    <source>
        <dbReference type="ARBA" id="ARBA00022553"/>
    </source>
</evidence>
<dbReference type="PROSITE" id="PS50109">
    <property type="entry name" value="HIS_KIN"/>
    <property type="match status" value="1"/>
</dbReference>
<feature type="domain" description="Histidine kinase" evidence="13">
    <location>
        <begin position="266"/>
        <end position="485"/>
    </location>
</feature>
<proteinExistence type="predicted"/>
<dbReference type="Gene3D" id="3.30.565.10">
    <property type="entry name" value="Histidine kinase-like ATPase, C-terminal domain"/>
    <property type="match status" value="1"/>
</dbReference>
<dbReference type="PANTHER" id="PTHR45436">
    <property type="entry name" value="SENSOR HISTIDINE KINASE YKOH"/>
    <property type="match status" value="1"/>
</dbReference>
<feature type="region of interest" description="Disordered" evidence="11">
    <location>
        <begin position="483"/>
        <end position="524"/>
    </location>
</feature>
<dbReference type="InterPro" id="IPR003661">
    <property type="entry name" value="HisK_dim/P_dom"/>
</dbReference>
<evidence type="ECO:0000256" key="9">
    <source>
        <dbReference type="ARBA" id="ARBA00023012"/>
    </source>
</evidence>
<evidence type="ECO:0000259" key="14">
    <source>
        <dbReference type="PROSITE" id="PS50885"/>
    </source>
</evidence>
<dbReference type="EMBL" id="JBHTEF010000001">
    <property type="protein sequence ID" value="MFC7579815.1"/>
    <property type="molecule type" value="Genomic_DNA"/>
</dbReference>
<evidence type="ECO:0000256" key="12">
    <source>
        <dbReference type="SAM" id="Phobius"/>
    </source>
</evidence>
<keyword evidence="9" id="KW-0902">Two-component regulatory system</keyword>
<dbReference type="CDD" id="cd06225">
    <property type="entry name" value="HAMP"/>
    <property type="match status" value="1"/>
</dbReference>
<dbReference type="RefSeq" id="WP_380971327.1">
    <property type="nucleotide sequence ID" value="NZ_JBHTEF010000001.1"/>
</dbReference>
<keyword evidence="7 15" id="KW-0418">Kinase</keyword>
<evidence type="ECO:0000256" key="1">
    <source>
        <dbReference type="ARBA" id="ARBA00000085"/>
    </source>
</evidence>
<dbReference type="InterPro" id="IPR005467">
    <property type="entry name" value="His_kinase_dom"/>
</dbReference>
<evidence type="ECO:0000256" key="10">
    <source>
        <dbReference type="ARBA" id="ARBA00023136"/>
    </source>
</evidence>
<sequence>MRWVDGIQEAWRAKPLVTRLVALIIVLLAAGLALAGTVMIGLLQRHLIAQVDDQLENSARSLVADTSGPVSTQPNVPTPYYIRRTLADGSTSVLVSADTLQRSGTPIIPDLLGLGEVADTDSLWTHPVTVRSTQPGSTWRAVAIPLVYEDTTTPAGVMTIALPLGDVQRTLANTGSYFLIASAVIVAVGGSLGRYLVHRSLLPLRSIESVAGKIAAGDLTQRVDAEPPTTEVGSLGLSLNTMLSQVEQSFEAREQSERKIRRFVSDASHELRTPLAAIRGYGELYEMGGVPPERVPDVMGRIHSEATRMGSLVEDLLTLARLDEGQPLALTEVDLVKLADNAAFDLQALDPTRGVRVMSLSGHKPPMTLVVTADRDRIQQVFTNLIGNIDRYTPAGSPVELALGVQDGQAVAEFRDHGPGIAPKDQDRVFERFYRAEDSRARATGGTGVGLAIVAGIMSAHHGAASISRTRGGGLTVRVALPLTQPAVPPSPSPAATRPEPDFAPIPGEAGAAGEDQRPRGGRQ</sequence>
<organism evidence="15 16">
    <name type="scientific">Schaalia naturae</name>
    <dbReference type="NCBI Taxonomy" id="635203"/>
    <lineage>
        <taxon>Bacteria</taxon>
        <taxon>Bacillati</taxon>
        <taxon>Actinomycetota</taxon>
        <taxon>Actinomycetes</taxon>
        <taxon>Actinomycetales</taxon>
        <taxon>Actinomycetaceae</taxon>
        <taxon>Schaalia</taxon>
    </lineage>
</organism>
<evidence type="ECO:0000313" key="15">
    <source>
        <dbReference type="EMBL" id="MFC7579815.1"/>
    </source>
</evidence>
<keyword evidence="16" id="KW-1185">Reference proteome</keyword>
<evidence type="ECO:0000256" key="8">
    <source>
        <dbReference type="ARBA" id="ARBA00022989"/>
    </source>
</evidence>
<dbReference type="SMART" id="SM00388">
    <property type="entry name" value="HisKA"/>
    <property type="match status" value="1"/>
</dbReference>
<dbReference type="CDD" id="cd00075">
    <property type="entry name" value="HATPase"/>
    <property type="match status" value="1"/>
</dbReference>
<keyword evidence="8 12" id="KW-1133">Transmembrane helix</keyword>
<evidence type="ECO:0000256" key="5">
    <source>
        <dbReference type="ARBA" id="ARBA00022679"/>
    </source>
</evidence>
<gene>
    <name evidence="15" type="ORF">ACFQWG_01035</name>
</gene>
<dbReference type="InterPro" id="IPR003660">
    <property type="entry name" value="HAMP_dom"/>
</dbReference>
<dbReference type="Gene3D" id="1.10.287.130">
    <property type="match status" value="1"/>
</dbReference>
<comment type="catalytic activity">
    <reaction evidence="1">
        <text>ATP + protein L-histidine = ADP + protein N-phospho-L-histidine.</text>
        <dbReference type="EC" id="2.7.13.3"/>
    </reaction>
</comment>
<evidence type="ECO:0000256" key="2">
    <source>
        <dbReference type="ARBA" id="ARBA00004236"/>
    </source>
</evidence>
<dbReference type="InterPro" id="IPR036097">
    <property type="entry name" value="HisK_dim/P_sf"/>
</dbReference>
<evidence type="ECO:0000256" key="6">
    <source>
        <dbReference type="ARBA" id="ARBA00022692"/>
    </source>
</evidence>
<feature type="transmembrane region" description="Helical" evidence="12">
    <location>
        <begin position="20"/>
        <end position="43"/>
    </location>
</feature>
<protein>
    <recommendedName>
        <fullName evidence="3">histidine kinase</fullName>
        <ecNumber evidence="3">2.7.13.3</ecNumber>
    </recommendedName>
</protein>
<comment type="caution">
    <text evidence="15">The sequence shown here is derived from an EMBL/GenBank/DDBJ whole genome shotgun (WGS) entry which is preliminary data.</text>
</comment>
<dbReference type="InterPro" id="IPR050428">
    <property type="entry name" value="TCS_sensor_his_kinase"/>
</dbReference>
<dbReference type="Pfam" id="PF00512">
    <property type="entry name" value="HisKA"/>
    <property type="match status" value="1"/>
</dbReference>
<dbReference type="SMART" id="SM00387">
    <property type="entry name" value="HATPase_c"/>
    <property type="match status" value="1"/>
</dbReference>
<reference evidence="16" key="1">
    <citation type="journal article" date="2019" name="Int. J. Syst. Evol. Microbiol.">
        <title>The Global Catalogue of Microorganisms (GCM) 10K type strain sequencing project: providing services to taxonomists for standard genome sequencing and annotation.</title>
        <authorList>
            <consortium name="The Broad Institute Genomics Platform"/>
            <consortium name="The Broad Institute Genome Sequencing Center for Infectious Disease"/>
            <person name="Wu L."/>
            <person name="Ma J."/>
        </authorList>
    </citation>
    <scope>NUCLEOTIDE SEQUENCE [LARGE SCALE GENOMIC DNA]</scope>
    <source>
        <strain evidence="16">CCUG 56698</strain>
    </source>
</reference>
<evidence type="ECO:0000259" key="13">
    <source>
        <dbReference type="PROSITE" id="PS50109"/>
    </source>
</evidence>
<dbReference type="InterPro" id="IPR003594">
    <property type="entry name" value="HATPase_dom"/>
</dbReference>
<keyword evidence="4" id="KW-0597">Phosphoprotein</keyword>
<dbReference type="PANTHER" id="PTHR45436:SF5">
    <property type="entry name" value="SENSOR HISTIDINE KINASE TRCS"/>
    <property type="match status" value="1"/>
</dbReference>
<dbReference type="Pfam" id="PF00672">
    <property type="entry name" value="HAMP"/>
    <property type="match status" value="1"/>
</dbReference>